<organism evidence="1 2">
    <name type="scientific">Albula glossodonta</name>
    <name type="common">roundjaw bonefish</name>
    <dbReference type="NCBI Taxonomy" id="121402"/>
    <lineage>
        <taxon>Eukaryota</taxon>
        <taxon>Metazoa</taxon>
        <taxon>Chordata</taxon>
        <taxon>Craniata</taxon>
        <taxon>Vertebrata</taxon>
        <taxon>Euteleostomi</taxon>
        <taxon>Actinopterygii</taxon>
        <taxon>Neopterygii</taxon>
        <taxon>Teleostei</taxon>
        <taxon>Albuliformes</taxon>
        <taxon>Albulidae</taxon>
        <taxon>Albula</taxon>
    </lineage>
</organism>
<reference evidence="1" key="1">
    <citation type="thesis" date="2021" institute="BYU ScholarsArchive" country="Provo, UT, USA">
        <title>Applications of and Algorithms for Genome Assembly and Genomic Analyses with an Emphasis on Marine Teleosts.</title>
        <authorList>
            <person name="Pickett B.D."/>
        </authorList>
    </citation>
    <scope>NUCLEOTIDE SEQUENCE</scope>
    <source>
        <strain evidence="1">HI-2016</strain>
    </source>
</reference>
<comment type="caution">
    <text evidence="1">The sequence shown here is derived from an EMBL/GenBank/DDBJ whole genome shotgun (WGS) entry which is preliminary data.</text>
</comment>
<dbReference type="EMBL" id="JAFBMS010000011">
    <property type="protein sequence ID" value="KAG9348478.1"/>
    <property type="molecule type" value="Genomic_DNA"/>
</dbReference>
<dbReference type="GO" id="GO:0005737">
    <property type="term" value="C:cytoplasm"/>
    <property type="evidence" value="ECO:0007669"/>
    <property type="project" value="TreeGrafter"/>
</dbReference>
<evidence type="ECO:0000313" key="2">
    <source>
        <dbReference type="Proteomes" id="UP000824540"/>
    </source>
</evidence>
<protein>
    <submittedName>
        <fullName evidence="1">Uncharacterized protein</fullName>
    </submittedName>
</protein>
<dbReference type="AlphaFoldDB" id="A0A8T2PG64"/>
<proteinExistence type="predicted"/>
<accession>A0A8T2PG64</accession>
<gene>
    <name evidence="1" type="ORF">JZ751_002213</name>
</gene>
<dbReference type="PANTHER" id="PTHR33769">
    <property type="entry name" value="TESTIS-EXPRESSED PROTEIN 26 ISOFORM X3"/>
    <property type="match status" value="1"/>
</dbReference>
<dbReference type="PANTHER" id="PTHR33769:SF3">
    <property type="entry name" value="MESENTERIC ESTROGEN-DEPENDENT ADIPOGENESIS PROTEIN"/>
    <property type="match status" value="1"/>
</dbReference>
<name>A0A8T2PG64_9TELE</name>
<dbReference type="Proteomes" id="UP000824540">
    <property type="component" value="Unassembled WGS sequence"/>
</dbReference>
<evidence type="ECO:0000313" key="1">
    <source>
        <dbReference type="EMBL" id="KAG9348478.1"/>
    </source>
</evidence>
<sequence length="236" mass="27347">MKTEVTLIKNITMSITNDSRFQMDVIDVEDFLRQPPPGFEVELRGTGYRFVRYNPESFCVFIDEFNSAKGKVIFKNSPGRTIKVHTLKDYMHLRKQLTSERIVILVSACERSPSSSNKKAQKNTTVLKQYVVVINGSNPVIKWEMERGLDHTISSVAGESYSVKIDFSDLLQIWAGESFRLPVDGQKIKVDWQNTCFCLKYHSDALFDFSHWLGFSKREFKISYYRKNEAEDRMKG</sequence>
<dbReference type="OrthoDB" id="10008580at2759"/>
<dbReference type="InterPro" id="IPR043460">
    <property type="entry name" value="MEDAG/TEX26"/>
</dbReference>
<keyword evidence="2" id="KW-1185">Reference proteome</keyword>